<dbReference type="AlphaFoldDB" id="A0A0A1TYX6"/>
<keyword evidence="3" id="KW-1185">Reference proteome</keyword>
<dbReference type="GeneID" id="14885677"/>
<dbReference type="Proteomes" id="UP000014680">
    <property type="component" value="Unassembled WGS sequence"/>
</dbReference>
<name>A0A0A1TYX6_ENTIV</name>
<feature type="coiled-coil region" evidence="1">
    <location>
        <begin position="1"/>
        <end position="176"/>
    </location>
</feature>
<evidence type="ECO:0000256" key="1">
    <source>
        <dbReference type="SAM" id="Coils"/>
    </source>
</evidence>
<evidence type="ECO:0000313" key="2">
    <source>
        <dbReference type="EMBL" id="ELP86730.1"/>
    </source>
</evidence>
<dbReference type="KEGG" id="eiv:EIN_307060"/>
<proteinExistence type="predicted"/>
<keyword evidence="1" id="KW-0175">Coiled coil</keyword>
<evidence type="ECO:0000313" key="3">
    <source>
        <dbReference type="Proteomes" id="UP000014680"/>
    </source>
</evidence>
<protein>
    <submittedName>
        <fullName evidence="2">Uncharacterized protein</fullName>
    </submittedName>
</protein>
<accession>A0A0A1TYX6</accession>
<sequence>MKDKITQITNEKNELENKNSKLALENGNLRRDFNDSISKLEQQQNKENEWKKNFIVLNNQQLEDSRNKEETIASLENDNNELEKKHEGVLKRVEELEIIKDNYINANTDIEERLNKNENKIKEMKSERDCDKSTITKLEKENKECLIKVETLEREVEVYKQKVKESQEELETVKETSQQSHTKENVIEKEKEEITRLEIPMAMFHFGGTFTHIIGEKPVEMTIEAGTSEPHTITFEKDGVQHTLQISSQKVEGTEKRGFDLIKTVWVKKQYVGQSVIIPINIDILSENYNVPIVVPGTQTSFNLGELGFFNKETQKRGNLILVLEIV</sequence>
<organism evidence="2 3">
    <name type="scientific">Entamoeba invadens IP1</name>
    <dbReference type="NCBI Taxonomy" id="370355"/>
    <lineage>
        <taxon>Eukaryota</taxon>
        <taxon>Amoebozoa</taxon>
        <taxon>Evosea</taxon>
        <taxon>Archamoebae</taxon>
        <taxon>Mastigamoebida</taxon>
        <taxon>Entamoebidae</taxon>
        <taxon>Entamoeba</taxon>
    </lineage>
</organism>
<reference evidence="2 3" key="1">
    <citation type="submission" date="2012-10" db="EMBL/GenBank/DDBJ databases">
        <authorList>
            <person name="Zafar N."/>
            <person name="Inman J."/>
            <person name="Hall N."/>
            <person name="Lorenzi H."/>
            <person name="Caler E."/>
        </authorList>
    </citation>
    <scope>NUCLEOTIDE SEQUENCE [LARGE SCALE GENOMIC DNA]</scope>
    <source>
        <strain evidence="2 3">IP1</strain>
    </source>
</reference>
<dbReference type="RefSeq" id="XP_004186076.1">
    <property type="nucleotide sequence ID" value="XM_004186028.1"/>
</dbReference>
<dbReference type="VEuPathDB" id="AmoebaDB:EIN_307060"/>
<dbReference type="EMBL" id="KB206936">
    <property type="protein sequence ID" value="ELP86730.1"/>
    <property type="molecule type" value="Genomic_DNA"/>
</dbReference>
<gene>
    <name evidence="2" type="ORF">EIN_307060</name>
</gene>